<feature type="transmembrane region" description="Helical" evidence="1">
    <location>
        <begin position="412"/>
        <end position="431"/>
    </location>
</feature>
<feature type="transmembrane region" description="Helical" evidence="1">
    <location>
        <begin position="281"/>
        <end position="301"/>
    </location>
</feature>
<keyword evidence="1" id="KW-0472">Membrane</keyword>
<evidence type="ECO:0000313" key="2">
    <source>
        <dbReference type="EMBL" id="RGD60361.1"/>
    </source>
</evidence>
<proteinExistence type="predicted"/>
<gene>
    <name evidence="2" type="ORF">DR950_23515</name>
</gene>
<feature type="transmembrane region" description="Helical" evidence="1">
    <location>
        <begin position="250"/>
        <end position="269"/>
    </location>
</feature>
<evidence type="ECO:0008006" key="4">
    <source>
        <dbReference type="Google" id="ProtNLM"/>
    </source>
</evidence>
<accession>A0A372ZX70</accession>
<dbReference type="AlphaFoldDB" id="A0A372ZX70"/>
<keyword evidence="1" id="KW-1133">Transmembrane helix</keyword>
<dbReference type="RefSeq" id="WP_117488461.1">
    <property type="nucleotide sequence ID" value="NZ_QVIG01000001.1"/>
</dbReference>
<protein>
    <recommendedName>
        <fullName evidence="4">Integral membrane protein</fullName>
    </recommendedName>
</protein>
<feature type="transmembrane region" description="Helical" evidence="1">
    <location>
        <begin position="327"/>
        <end position="346"/>
    </location>
</feature>
<dbReference type="Proteomes" id="UP000263377">
    <property type="component" value="Unassembled WGS sequence"/>
</dbReference>
<sequence length="445" mass="47043">MPTDRPGDELAELRARLSAVEAQEARLARQLATGPAPHPTDRPPPRHRVRSFFAALLIVLACVLTPLSALAFWARSQISDTDRYLATMAPLARDPRIKTAVTDRVTAEIVKQLPLDSLLDGLAPADRPQLGALLGGIGQALTDGLSGLVHTQVARLVDSDAFVALWTEVNRNAHAALEKMVTGQGGGAVEVRNDTVVLDLAPVIARVKSALVDQGVPLASRIPEIHTSYPLVQSDAIPKVRTALRVLDLAGFWVPVLAGACALGGVLLAARRRQAVVTTALGMAGGALLLGIGLSVFRAVYLDRLPADVDQAVAQAVYDTLVRYLRSAVRVVVTLGLLVALGAWVIGPGRWARAVRGGWRAGLGAVRRVAGRSGLRLGPVGRFVHRWKAPLGWLAVALAALAFVLWSYPTVLVTLCLALGLVAVLAVLELLDEPGRPGEGTRAPA</sequence>
<name>A0A372ZX70_9ACTN</name>
<keyword evidence="3" id="KW-1185">Reference proteome</keyword>
<feature type="transmembrane region" description="Helical" evidence="1">
    <location>
        <begin position="52"/>
        <end position="74"/>
    </location>
</feature>
<reference evidence="2 3" key="1">
    <citation type="submission" date="2018-08" db="EMBL/GenBank/DDBJ databases">
        <title>Diversity &amp; Physiological Properties of Lignin-Decomposing Actinobacteria from Soil.</title>
        <authorList>
            <person name="Roh S.G."/>
            <person name="Kim S.B."/>
        </authorList>
    </citation>
    <scope>NUCLEOTIDE SEQUENCE [LARGE SCALE GENOMIC DNA]</scope>
    <source>
        <strain evidence="2 3">MMS17-GH009</strain>
    </source>
</reference>
<keyword evidence="1" id="KW-0812">Transmembrane</keyword>
<evidence type="ECO:0000256" key="1">
    <source>
        <dbReference type="SAM" id="Phobius"/>
    </source>
</evidence>
<feature type="transmembrane region" description="Helical" evidence="1">
    <location>
        <begin position="389"/>
        <end position="406"/>
    </location>
</feature>
<organism evidence="2 3">
    <name type="scientific">Kitasatospora xanthocidica</name>
    <dbReference type="NCBI Taxonomy" id="83382"/>
    <lineage>
        <taxon>Bacteria</taxon>
        <taxon>Bacillati</taxon>
        <taxon>Actinomycetota</taxon>
        <taxon>Actinomycetes</taxon>
        <taxon>Kitasatosporales</taxon>
        <taxon>Streptomycetaceae</taxon>
        <taxon>Kitasatospora</taxon>
    </lineage>
</organism>
<evidence type="ECO:0000313" key="3">
    <source>
        <dbReference type="Proteomes" id="UP000263377"/>
    </source>
</evidence>
<comment type="caution">
    <text evidence="2">The sequence shown here is derived from an EMBL/GenBank/DDBJ whole genome shotgun (WGS) entry which is preliminary data.</text>
</comment>
<dbReference type="EMBL" id="QVIG01000001">
    <property type="protein sequence ID" value="RGD60361.1"/>
    <property type="molecule type" value="Genomic_DNA"/>
</dbReference>